<gene>
    <name evidence="3" type="ORF">N4264_10765</name>
</gene>
<organism evidence="3 4">
    <name type="scientific">Tahibacter amnicola</name>
    <dbReference type="NCBI Taxonomy" id="2976241"/>
    <lineage>
        <taxon>Bacteria</taxon>
        <taxon>Pseudomonadati</taxon>
        <taxon>Pseudomonadota</taxon>
        <taxon>Gammaproteobacteria</taxon>
        <taxon>Lysobacterales</taxon>
        <taxon>Rhodanobacteraceae</taxon>
        <taxon>Tahibacter</taxon>
    </lineage>
</organism>
<dbReference type="RefSeq" id="WP_261697031.1">
    <property type="nucleotide sequence ID" value="NZ_CP104694.1"/>
</dbReference>
<dbReference type="EMBL" id="CP104694">
    <property type="protein sequence ID" value="UXI70080.1"/>
    <property type="molecule type" value="Genomic_DNA"/>
</dbReference>
<accession>A0ABY6BJP2</accession>
<evidence type="ECO:0000313" key="3">
    <source>
        <dbReference type="EMBL" id="UXI70080.1"/>
    </source>
</evidence>
<keyword evidence="2" id="KW-0802">TPR repeat</keyword>
<dbReference type="InterPro" id="IPR051012">
    <property type="entry name" value="CellSynth/LPSAsmb/PSIAsmb"/>
</dbReference>
<dbReference type="SUPFAM" id="SSF48452">
    <property type="entry name" value="TPR-like"/>
    <property type="match status" value="2"/>
</dbReference>
<evidence type="ECO:0000256" key="2">
    <source>
        <dbReference type="ARBA" id="ARBA00022803"/>
    </source>
</evidence>
<proteinExistence type="predicted"/>
<keyword evidence="1" id="KW-0677">Repeat</keyword>
<protein>
    <submittedName>
        <fullName evidence="3">Tetratricopeptide repeat protein</fullName>
    </submittedName>
</protein>
<dbReference type="Pfam" id="PF13432">
    <property type="entry name" value="TPR_16"/>
    <property type="match status" value="2"/>
</dbReference>
<keyword evidence="4" id="KW-1185">Reference proteome</keyword>
<dbReference type="Gene3D" id="1.25.40.10">
    <property type="entry name" value="Tetratricopeptide repeat domain"/>
    <property type="match status" value="3"/>
</dbReference>
<dbReference type="PANTHER" id="PTHR45586:SF1">
    <property type="entry name" value="LIPOPOLYSACCHARIDE ASSEMBLY PROTEIN B"/>
    <property type="match status" value="1"/>
</dbReference>
<dbReference type="PANTHER" id="PTHR45586">
    <property type="entry name" value="TPR REPEAT-CONTAINING PROTEIN PA4667"/>
    <property type="match status" value="1"/>
</dbReference>
<evidence type="ECO:0000256" key="1">
    <source>
        <dbReference type="ARBA" id="ARBA00022737"/>
    </source>
</evidence>
<dbReference type="InterPro" id="IPR019734">
    <property type="entry name" value="TPR_rpt"/>
</dbReference>
<sequence length="436" mass="47304">MNRLLFAATLLPVFLGGCQPPEITDTSATETTRESQALCMAPADGTPRTDTPLRRAQRLARHTPQAAATWVSIGEQWVRKARYTTDPGFYLNAEACATEALHRTAAFAPALALRALAAMNAHRFEEAATLARDILAAGTEDPLVLGILSDALLELGDYEQALSAAQRQMTAQPGMAAEVRGAHLRWLHGDRDGAKALLRDALHNRNPADPEPWAWALADAATLYWHEGDYDGAHALYSEALKWHAEQPASRIGRARIALARGNVAEAIQDLELAYAAHPTLDAAALLGESYRRLHQPDLAQTWSSRARQQGGRDDPMGLALFLLERNESSGEALQLIEQERTVRGGIYVDDAYAWALYRSGHIAEATAASQRALRLGTPDARLLFHAGAIAIAAGERDNGRAMVRKALALNPHFSPREADEARALLSATDSAMVAR</sequence>
<dbReference type="SMART" id="SM00028">
    <property type="entry name" value="TPR"/>
    <property type="match status" value="5"/>
</dbReference>
<dbReference type="PROSITE" id="PS51257">
    <property type="entry name" value="PROKAR_LIPOPROTEIN"/>
    <property type="match status" value="1"/>
</dbReference>
<reference evidence="3" key="1">
    <citation type="submission" date="2022-09" db="EMBL/GenBank/DDBJ databases">
        <title>Tahibacter sp. nov., isolated from a fresh water.</title>
        <authorList>
            <person name="Baek J.H."/>
            <person name="Lee J.K."/>
            <person name="Kim J.M."/>
            <person name="Jeon C.O."/>
        </authorList>
    </citation>
    <scope>NUCLEOTIDE SEQUENCE</scope>
    <source>
        <strain evidence="3">W38</strain>
    </source>
</reference>
<evidence type="ECO:0000313" key="4">
    <source>
        <dbReference type="Proteomes" id="UP001064632"/>
    </source>
</evidence>
<dbReference type="InterPro" id="IPR011990">
    <property type="entry name" value="TPR-like_helical_dom_sf"/>
</dbReference>
<dbReference type="Proteomes" id="UP001064632">
    <property type="component" value="Chromosome"/>
</dbReference>
<name>A0ABY6BJP2_9GAMM</name>